<evidence type="ECO:0000313" key="1">
    <source>
        <dbReference type="EMBL" id="KAI9154298.1"/>
    </source>
</evidence>
<organism evidence="1 2">
    <name type="scientific">Acer negundo</name>
    <name type="common">Box elder</name>
    <dbReference type="NCBI Taxonomy" id="4023"/>
    <lineage>
        <taxon>Eukaryota</taxon>
        <taxon>Viridiplantae</taxon>
        <taxon>Streptophyta</taxon>
        <taxon>Embryophyta</taxon>
        <taxon>Tracheophyta</taxon>
        <taxon>Spermatophyta</taxon>
        <taxon>Magnoliopsida</taxon>
        <taxon>eudicotyledons</taxon>
        <taxon>Gunneridae</taxon>
        <taxon>Pentapetalae</taxon>
        <taxon>rosids</taxon>
        <taxon>malvids</taxon>
        <taxon>Sapindales</taxon>
        <taxon>Sapindaceae</taxon>
        <taxon>Hippocastanoideae</taxon>
        <taxon>Acereae</taxon>
        <taxon>Acer</taxon>
    </lineage>
</organism>
<reference evidence="1" key="2">
    <citation type="submission" date="2023-02" db="EMBL/GenBank/DDBJ databases">
        <authorList>
            <person name="Swenson N.G."/>
            <person name="Wegrzyn J.L."/>
            <person name="Mcevoy S.L."/>
        </authorList>
    </citation>
    <scope>NUCLEOTIDE SEQUENCE</scope>
    <source>
        <strain evidence="1">91603</strain>
        <tissue evidence="1">Leaf</tissue>
    </source>
</reference>
<reference evidence="1" key="1">
    <citation type="journal article" date="2022" name="Plant J.">
        <title>Strategies of tolerance reflected in two North American maple genomes.</title>
        <authorList>
            <person name="McEvoy S.L."/>
            <person name="Sezen U.U."/>
            <person name="Trouern-Trend A."/>
            <person name="McMahon S.M."/>
            <person name="Schaberg P.G."/>
            <person name="Yang J."/>
            <person name="Wegrzyn J.L."/>
            <person name="Swenson N.G."/>
        </authorList>
    </citation>
    <scope>NUCLEOTIDE SEQUENCE</scope>
    <source>
        <strain evidence="1">91603</strain>
    </source>
</reference>
<comment type="caution">
    <text evidence="1">The sequence shown here is derived from an EMBL/GenBank/DDBJ whole genome shotgun (WGS) entry which is preliminary data.</text>
</comment>
<dbReference type="AlphaFoldDB" id="A0AAD5I850"/>
<gene>
    <name evidence="1" type="ORF">LWI28_023980</name>
</gene>
<dbReference type="EMBL" id="JAJSOW010000108">
    <property type="protein sequence ID" value="KAI9154298.1"/>
    <property type="molecule type" value="Genomic_DNA"/>
</dbReference>
<keyword evidence="2" id="KW-1185">Reference proteome</keyword>
<proteinExistence type="predicted"/>
<accession>A0AAD5I850</accession>
<evidence type="ECO:0000313" key="2">
    <source>
        <dbReference type="Proteomes" id="UP001064489"/>
    </source>
</evidence>
<dbReference type="Proteomes" id="UP001064489">
    <property type="component" value="Chromosome 11"/>
</dbReference>
<protein>
    <submittedName>
        <fullName evidence="1">Uncharacterized protein</fullName>
    </submittedName>
</protein>
<name>A0AAD5I850_ACENE</name>
<sequence>MVSPPMFGLVENPMSLEATLFSSSHISYTPICGEGTVSSSSRGSSLGNVLPSIPSVIDNLQVYSLLPRRAPPSSHVVVSSGLSVIGTISSGVSSRSLGVGVSNTSFGLTFLDDQLIVRNGINSSRDMRSESSLSDSPVELGFVTDVP</sequence>